<sequence length="275" mass="31533">MAIYIMGDIHGCFEEFEMLLAKVAFNHQTDQLYLVGDLINRGPKSLEVMQYLLAHQDSILPVLGNHDLSYLVYVEGKTKLRKGDTYDVVAQSNEAKAIKEYLRHQPLMRTIPELNIAIAHAGIPPFWSIDEAMKLNQEVSDLLATDKKKAYKKLIAEMFGNHPAAWSPALEGLDRVRAIINYFTRMRYLNLDQSLDFDNKREEYDATQMLPWFKFNRALDQDTQIIYGHWASLGIHHENNTHCLDSGCVWEGELTIARVDQGEMILTSASRDKTE</sequence>
<dbReference type="PANTHER" id="PTHR40942">
    <property type="match status" value="1"/>
</dbReference>
<evidence type="ECO:0000256" key="5">
    <source>
        <dbReference type="ARBA" id="ARBA00031248"/>
    </source>
</evidence>
<comment type="catalytic activity">
    <reaction evidence="8">
        <text>P(1),P(4)-bis(5'-adenosyl) tetraphosphate + H2O = 2 ADP + 2 H(+)</text>
        <dbReference type="Rhea" id="RHEA:24252"/>
        <dbReference type="ChEBI" id="CHEBI:15377"/>
        <dbReference type="ChEBI" id="CHEBI:15378"/>
        <dbReference type="ChEBI" id="CHEBI:58141"/>
        <dbReference type="ChEBI" id="CHEBI:456216"/>
        <dbReference type="EC" id="3.6.1.41"/>
    </reaction>
</comment>
<evidence type="ECO:0000256" key="1">
    <source>
        <dbReference type="ARBA" id="ARBA00003413"/>
    </source>
</evidence>
<comment type="caution">
    <text evidence="10">The sequence shown here is derived from an EMBL/GenBank/DDBJ whole genome shotgun (WGS) entry which is preliminary data.</text>
</comment>
<reference evidence="11" key="1">
    <citation type="submission" date="2018-05" db="EMBL/GenBank/DDBJ databases">
        <title>Ignatzschineria dubaiensis sp. nov., isolated from necrotic foot tissues of dromedaries (Camelus dromedarius) and associated maggots in Dubai, United Arab Emirates.</title>
        <authorList>
            <person name="Tsang C.C."/>
            <person name="Tang J.Y.M."/>
            <person name="Fong J.Y.H."/>
            <person name="Kinne J."/>
            <person name="Lee H.H."/>
            <person name="Joseph M."/>
            <person name="Jose S."/>
            <person name="Schuster R.K."/>
            <person name="Tang Y."/>
            <person name="Sivakumar S."/>
            <person name="Chen J.H.K."/>
            <person name="Teng J.L.L."/>
            <person name="Lau S.K.P."/>
            <person name="Wernery U."/>
            <person name="Woo P.C.Y."/>
        </authorList>
    </citation>
    <scope>NUCLEOTIDE SEQUENCE [LARGE SCALE GENOMIC DNA]</scope>
    <source>
        <strain evidence="11">KCTC 22644</strain>
    </source>
</reference>
<dbReference type="RefSeq" id="WP_109188498.1">
    <property type="nucleotide sequence ID" value="NZ_BMYA01000001.1"/>
</dbReference>
<gene>
    <name evidence="10" type="ORF">DC083_01455</name>
</gene>
<dbReference type="NCBIfam" id="NF001204">
    <property type="entry name" value="PRK00166.1"/>
    <property type="match status" value="1"/>
</dbReference>
<keyword evidence="11" id="KW-1185">Reference proteome</keyword>
<proteinExistence type="inferred from homology"/>
<evidence type="ECO:0000256" key="8">
    <source>
        <dbReference type="ARBA" id="ARBA00049417"/>
    </source>
</evidence>
<evidence type="ECO:0000313" key="10">
    <source>
        <dbReference type="EMBL" id="PWD81878.1"/>
    </source>
</evidence>
<keyword evidence="4" id="KW-0378">Hydrolase</keyword>
<comment type="similarity">
    <text evidence="2">Belongs to the Ap4A hydrolase family.</text>
</comment>
<dbReference type="Gene3D" id="3.60.21.10">
    <property type="match status" value="1"/>
</dbReference>
<dbReference type="EC" id="3.6.1.41" evidence="3"/>
<dbReference type="PANTHER" id="PTHR40942:SF4">
    <property type="entry name" value="CYTOCHROME C5"/>
    <property type="match status" value="1"/>
</dbReference>
<evidence type="ECO:0000256" key="7">
    <source>
        <dbReference type="ARBA" id="ARBA00033210"/>
    </source>
</evidence>
<dbReference type="PIRSF" id="PIRSF000903">
    <property type="entry name" value="B5n-ttraPtase_sm"/>
    <property type="match status" value="1"/>
</dbReference>
<dbReference type="AlphaFoldDB" id="A0A2U2AGU9"/>
<dbReference type="GO" id="GO:0008803">
    <property type="term" value="F:bis(5'-nucleosyl)-tetraphosphatase (symmetrical) activity"/>
    <property type="evidence" value="ECO:0007669"/>
    <property type="project" value="UniProtKB-EC"/>
</dbReference>
<protein>
    <recommendedName>
        <fullName evidence="3">bis(5'-nucleosyl)-tetraphosphatase (symmetrical)</fullName>
        <ecNumber evidence="3">3.6.1.41</ecNumber>
    </recommendedName>
    <alternativeName>
        <fullName evidence="6">Ap4A hydrolase</fullName>
    </alternativeName>
    <alternativeName>
        <fullName evidence="5">Diadenosine 5',5'''-P1,P4-tetraphosphate pyrophosphohydrolase</fullName>
    </alternativeName>
    <alternativeName>
        <fullName evidence="7">Diadenosine tetraphosphatase</fullName>
    </alternativeName>
</protein>
<dbReference type="EMBL" id="QEWQ01000001">
    <property type="protein sequence ID" value="PWD81878.1"/>
    <property type="molecule type" value="Genomic_DNA"/>
</dbReference>
<evidence type="ECO:0000259" key="9">
    <source>
        <dbReference type="Pfam" id="PF00149"/>
    </source>
</evidence>
<evidence type="ECO:0000256" key="6">
    <source>
        <dbReference type="ARBA" id="ARBA00032248"/>
    </source>
</evidence>
<dbReference type="Proteomes" id="UP000245020">
    <property type="component" value="Unassembled WGS sequence"/>
</dbReference>
<evidence type="ECO:0000256" key="3">
    <source>
        <dbReference type="ARBA" id="ARBA00012506"/>
    </source>
</evidence>
<accession>A0A2U2AGU9</accession>
<organism evidence="10 11">
    <name type="scientific">Ignatzschineria ureiclastica</name>
    <dbReference type="NCBI Taxonomy" id="472582"/>
    <lineage>
        <taxon>Bacteria</taxon>
        <taxon>Pseudomonadati</taxon>
        <taxon>Pseudomonadota</taxon>
        <taxon>Gammaproteobacteria</taxon>
        <taxon>Cardiobacteriales</taxon>
        <taxon>Ignatzschineriaceae</taxon>
        <taxon>Ignatzschineria</taxon>
    </lineage>
</organism>
<name>A0A2U2AGU9_9GAMM</name>
<comment type="function">
    <text evidence="1">Hydrolyzes diadenosine 5',5'''-P1,P4-tetraphosphate to yield ADP.</text>
</comment>
<dbReference type="NCBIfam" id="TIGR00668">
    <property type="entry name" value="apaH"/>
    <property type="match status" value="1"/>
</dbReference>
<dbReference type="InterPro" id="IPR004617">
    <property type="entry name" value="ApaH"/>
</dbReference>
<dbReference type="InterPro" id="IPR029052">
    <property type="entry name" value="Metallo-depent_PP-like"/>
</dbReference>
<dbReference type="InterPro" id="IPR004843">
    <property type="entry name" value="Calcineurin-like_PHP"/>
</dbReference>
<feature type="domain" description="Calcineurin-like phosphoesterase" evidence="9">
    <location>
        <begin position="1"/>
        <end position="145"/>
    </location>
</feature>
<evidence type="ECO:0000256" key="4">
    <source>
        <dbReference type="ARBA" id="ARBA00022801"/>
    </source>
</evidence>
<dbReference type="OrthoDB" id="9807890at2"/>
<dbReference type="SUPFAM" id="SSF56300">
    <property type="entry name" value="Metallo-dependent phosphatases"/>
    <property type="match status" value="1"/>
</dbReference>
<evidence type="ECO:0000313" key="11">
    <source>
        <dbReference type="Proteomes" id="UP000245020"/>
    </source>
</evidence>
<dbReference type="Pfam" id="PF00149">
    <property type="entry name" value="Metallophos"/>
    <property type="match status" value="1"/>
</dbReference>
<evidence type="ECO:0000256" key="2">
    <source>
        <dbReference type="ARBA" id="ARBA00005419"/>
    </source>
</evidence>